<gene>
    <name evidence="3" type="ORF">WN944_026032</name>
</gene>
<dbReference type="Proteomes" id="UP001428341">
    <property type="component" value="Unassembled WGS sequence"/>
</dbReference>
<protein>
    <recommendedName>
        <fullName evidence="2">C2H2-type domain-containing protein</fullName>
    </recommendedName>
</protein>
<dbReference type="AlphaFoldDB" id="A0AAP0QDJ2"/>
<proteinExistence type="predicted"/>
<evidence type="ECO:0000313" key="3">
    <source>
        <dbReference type="EMBL" id="KAK9182884.1"/>
    </source>
</evidence>
<feature type="domain" description="C2H2-type" evidence="2">
    <location>
        <begin position="28"/>
        <end position="48"/>
    </location>
</feature>
<comment type="caution">
    <text evidence="3">The sequence shown here is derived from an EMBL/GenBank/DDBJ whole genome shotgun (WGS) entry which is preliminary data.</text>
</comment>
<dbReference type="EMBL" id="JBCGBO010000024">
    <property type="protein sequence ID" value="KAK9182884.1"/>
    <property type="molecule type" value="Genomic_DNA"/>
</dbReference>
<evidence type="ECO:0000256" key="1">
    <source>
        <dbReference type="SAM" id="MobiDB-lite"/>
    </source>
</evidence>
<dbReference type="InterPro" id="IPR013087">
    <property type="entry name" value="Znf_C2H2_type"/>
</dbReference>
<accession>A0AAP0QDJ2</accession>
<keyword evidence="4" id="KW-1185">Reference proteome</keyword>
<reference evidence="3 4" key="1">
    <citation type="submission" date="2024-05" db="EMBL/GenBank/DDBJ databases">
        <title>Haplotype-resolved chromosome-level genome assembly of Huyou (Citrus changshanensis).</title>
        <authorList>
            <person name="Miao C."/>
            <person name="Chen W."/>
            <person name="Wu Y."/>
            <person name="Wang L."/>
            <person name="Zhao S."/>
            <person name="Grierson D."/>
            <person name="Xu C."/>
            <person name="Chen K."/>
        </authorList>
    </citation>
    <scope>NUCLEOTIDE SEQUENCE [LARGE SCALE GENOMIC DNA]</scope>
    <source>
        <strain evidence="3">01-14</strain>
        <tissue evidence="3">Leaf</tissue>
    </source>
</reference>
<evidence type="ECO:0000259" key="2">
    <source>
        <dbReference type="PROSITE" id="PS00028"/>
    </source>
</evidence>
<organism evidence="3 4">
    <name type="scientific">Citrus x changshan-huyou</name>
    <dbReference type="NCBI Taxonomy" id="2935761"/>
    <lineage>
        <taxon>Eukaryota</taxon>
        <taxon>Viridiplantae</taxon>
        <taxon>Streptophyta</taxon>
        <taxon>Embryophyta</taxon>
        <taxon>Tracheophyta</taxon>
        <taxon>Spermatophyta</taxon>
        <taxon>Magnoliopsida</taxon>
        <taxon>eudicotyledons</taxon>
        <taxon>Gunneridae</taxon>
        <taxon>Pentapetalae</taxon>
        <taxon>rosids</taxon>
        <taxon>malvids</taxon>
        <taxon>Sapindales</taxon>
        <taxon>Rutaceae</taxon>
        <taxon>Aurantioideae</taxon>
        <taxon>Citrus</taxon>
    </lineage>
</organism>
<feature type="region of interest" description="Disordered" evidence="1">
    <location>
        <begin position="1"/>
        <end position="21"/>
    </location>
</feature>
<sequence length="111" mass="12552">MFGNGNQDGFNQAPPTRHSNPNPLQEHCIVCQRVFASSTAPINHYQTHIGGEELMNFQNDFIRVQNQAALEAQMMFGFDIPSQNQHLHPQSFSLPPIAILSTHRNNIQTNR</sequence>
<evidence type="ECO:0000313" key="4">
    <source>
        <dbReference type="Proteomes" id="UP001428341"/>
    </source>
</evidence>
<name>A0AAP0QDJ2_9ROSI</name>
<dbReference type="PROSITE" id="PS00028">
    <property type="entry name" value="ZINC_FINGER_C2H2_1"/>
    <property type="match status" value="1"/>
</dbReference>